<evidence type="ECO:0000259" key="1">
    <source>
        <dbReference type="Pfam" id="PF13391"/>
    </source>
</evidence>
<dbReference type="AlphaFoldDB" id="A0A9E2KPE2"/>
<reference evidence="2" key="1">
    <citation type="journal article" date="2021" name="PeerJ">
        <title>Extensive microbial diversity within the chicken gut microbiome revealed by metagenomics and culture.</title>
        <authorList>
            <person name="Gilroy R."/>
            <person name="Ravi A."/>
            <person name="Getino M."/>
            <person name="Pursley I."/>
            <person name="Horton D.L."/>
            <person name="Alikhan N.F."/>
            <person name="Baker D."/>
            <person name="Gharbi K."/>
            <person name="Hall N."/>
            <person name="Watson M."/>
            <person name="Adriaenssens E.M."/>
            <person name="Foster-Nyarko E."/>
            <person name="Jarju S."/>
            <person name="Secka A."/>
            <person name="Antonio M."/>
            <person name="Oren A."/>
            <person name="Chaudhuri R.R."/>
            <person name="La Ragione R."/>
            <person name="Hildebrand F."/>
            <person name="Pallen M.J."/>
        </authorList>
    </citation>
    <scope>NUCLEOTIDE SEQUENCE</scope>
    <source>
        <strain evidence="2">687</strain>
    </source>
</reference>
<sequence length="326" mass="36729">MLQSDEILVCRVQPSWYNIVKNEYISAGSSATNFWTLKEKDPAPELVHVKPGTLVIYVMPDNGHQLIVGGGYFVSWGEQSPKIAWERFGVRNGSSSYADLLAEIKRQGGDEHSMLVSSVLFGTFIFSKSETLLVPDEFKDEFTASGTRFILSLKEPLGLYLKRILRDRRAGLKTDEYSSNWRGIYYLAAKQVEHSDIDGFYAAVQAAYGFKCAITGSACLPLLDVANIQPCYSNTFQSVQNGILMRTDFHRLFSEGFMTLCYQGDEAIVIKVSASVDSVGAGDYKRYDGQKLTLPQDKALWPKREYLEWHRQKCFEHWLHIGGTPA</sequence>
<evidence type="ECO:0000313" key="3">
    <source>
        <dbReference type="Proteomes" id="UP000824150"/>
    </source>
</evidence>
<feature type="domain" description="HNH nuclease" evidence="1">
    <location>
        <begin position="212"/>
        <end position="258"/>
    </location>
</feature>
<organism evidence="2 3">
    <name type="scientific">Candidatus Anaerobiospirillum merdipullorum</name>
    <dbReference type="NCBI Taxonomy" id="2838450"/>
    <lineage>
        <taxon>Bacteria</taxon>
        <taxon>Pseudomonadati</taxon>
        <taxon>Pseudomonadota</taxon>
        <taxon>Gammaproteobacteria</taxon>
        <taxon>Aeromonadales</taxon>
        <taxon>Succinivibrionaceae</taxon>
        <taxon>Anaerobiospirillum</taxon>
    </lineage>
</organism>
<accession>A0A9E2KPE2</accession>
<reference evidence="2" key="2">
    <citation type="submission" date="2021-04" db="EMBL/GenBank/DDBJ databases">
        <authorList>
            <person name="Gilroy R."/>
        </authorList>
    </citation>
    <scope>NUCLEOTIDE SEQUENCE</scope>
    <source>
        <strain evidence="2">687</strain>
    </source>
</reference>
<dbReference type="EMBL" id="JAHLFG010000071">
    <property type="protein sequence ID" value="MBU3827161.1"/>
    <property type="molecule type" value="Genomic_DNA"/>
</dbReference>
<gene>
    <name evidence="2" type="ORF">IAA31_06705</name>
</gene>
<proteinExistence type="predicted"/>
<dbReference type="Pfam" id="PF13391">
    <property type="entry name" value="HNH_2"/>
    <property type="match status" value="1"/>
</dbReference>
<name>A0A9E2KPE2_9GAMM</name>
<dbReference type="InterPro" id="IPR003615">
    <property type="entry name" value="HNH_nuc"/>
</dbReference>
<comment type="caution">
    <text evidence="2">The sequence shown here is derived from an EMBL/GenBank/DDBJ whole genome shotgun (WGS) entry which is preliminary data.</text>
</comment>
<protein>
    <recommendedName>
        <fullName evidence="1">HNH nuclease domain-containing protein</fullName>
    </recommendedName>
</protein>
<evidence type="ECO:0000313" key="2">
    <source>
        <dbReference type="EMBL" id="MBU3827161.1"/>
    </source>
</evidence>
<dbReference type="Proteomes" id="UP000824150">
    <property type="component" value="Unassembled WGS sequence"/>
</dbReference>